<dbReference type="AlphaFoldDB" id="A0A7C9ALI2"/>
<dbReference type="EMBL" id="GISG01243565">
    <property type="protein sequence ID" value="MBA4669471.1"/>
    <property type="molecule type" value="Transcribed_RNA"/>
</dbReference>
<reference evidence="1" key="2">
    <citation type="submission" date="2020-07" db="EMBL/GenBank/DDBJ databases">
        <authorList>
            <person name="Vera ALvarez R."/>
            <person name="Arias-Moreno D.M."/>
            <person name="Jimenez-Jacinto V."/>
            <person name="Jimenez-Bremont J.F."/>
            <person name="Swaminathan K."/>
            <person name="Moose S.P."/>
            <person name="Guerrero-Gonzalez M.L."/>
            <person name="Marino-Ramirez L."/>
            <person name="Landsman D."/>
            <person name="Rodriguez-Kessler M."/>
            <person name="Delgado-Sanchez P."/>
        </authorList>
    </citation>
    <scope>NUCLEOTIDE SEQUENCE</scope>
    <source>
        <tissue evidence="1">Cladode</tissue>
    </source>
</reference>
<organism evidence="1">
    <name type="scientific">Opuntia streptacantha</name>
    <name type="common">Prickly pear cactus</name>
    <name type="synonym">Opuntia cardona</name>
    <dbReference type="NCBI Taxonomy" id="393608"/>
    <lineage>
        <taxon>Eukaryota</taxon>
        <taxon>Viridiplantae</taxon>
        <taxon>Streptophyta</taxon>
        <taxon>Embryophyta</taxon>
        <taxon>Tracheophyta</taxon>
        <taxon>Spermatophyta</taxon>
        <taxon>Magnoliopsida</taxon>
        <taxon>eudicotyledons</taxon>
        <taxon>Gunneridae</taxon>
        <taxon>Pentapetalae</taxon>
        <taxon>Caryophyllales</taxon>
        <taxon>Cactineae</taxon>
        <taxon>Cactaceae</taxon>
        <taxon>Opuntioideae</taxon>
        <taxon>Opuntia</taxon>
    </lineage>
</organism>
<accession>A0A7C9ALI2</accession>
<evidence type="ECO:0000313" key="1">
    <source>
        <dbReference type="EMBL" id="MBA4669471.1"/>
    </source>
</evidence>
<proteinExistence type="predicted"/>
<name>A0A7C9ALI2_OPUST</name>
<protein>
    <submittedName>
        <fullName evidence="1">Uncharacterized protein</fullName>
    </submittedName>
</protein>
<sequence length="106" mass="11824">MPLISSKMVSFFCLPGYICNFLKKASDILRMKLGIVGNALLPIRTYDSTFKCSNRTSIFGNSRSTAEKRRRIRSNNFSGSFSTEVISRSNTSLRSSASSLPTWISL</sequence>
<reference evidence="1" key="1">
    <citation type="journal article" date="2013" name="J. Plant Res.">
        <title>Effect of fungi and light on seed germination of three Opuntia species from semiarid lands of central Mexico.</title>
        <authorList>
            <person name="Delgado-Sanchez P."/>
            <person name="Jimenez-Bremont J.F."/>
            <person name="Guerrero-Gonzalez Mde L."/>
            <person name="Flores J."/>
        </authorList>
    </citation>
    <scope>NUCLEOTIDE SEQUENCE</scope>
    <source>
        <tissue evidence="1">Cladode</tissue>
    </source>
</reference>